<organism evidence="6 7">
    <name type="scientific">Pyxicephalus adspersus</name>
    <name type="common">African bullfrog</name>
    <dbReference type="NCBI Taxonomy" id="30357"/>
    <lineage>
        <taxon>Eukaryota</taxon>
        <taxon>Metazoa</taxon>
        <taxon>Chordata</taxon>
        <taxon>Craniata</taxon>
        <taxon>Vertebrata</taxon>
        <taxon>Euteleostomi</taxon>
        <taxon>Amphibia</taxon>
        <taxon>Batrachia</taxon>
        <taxon>Anura</taxon>
        <taxon>Neobatrachia</taxon>
        <taxon>Ranoidea</taxon>
        <taxon>Pyxicephalidae</taxon>
        <taxon>Pyxicephalinae</taxon>
        <taxon>Pyxicephalus</taxon>
    </lineage>
</organism>
<dbReference type="InterPro" id="IPR000436">
    <property type="entry name" value="Sushi_SCR_CCP_dom"/>
</dbReference>
<feature type="disulfide bond" evidence="4">
    <location>
        <begin position="348"/>
        <end position="391"/>
    </location>
</feature>
<dbReference type="FunFam" id="2.10.70.10:FF:000026">
    <property type="entry name" value="Complement inhibitory factor H"/>
    <property type="match status" value="1"/>
</dbReference>
<feature type="domain" description="Sushi" evidence="5">
    <location>
        <begin position="103"/>
        <end position="162"/>
    </location>
</feature>
<dbReference type="PANTHER" id="PTHR45785">
    <property type="entry name" value="COMPLEMENT FACTOR H-RELATED"/>
    <property type="match status" value="1"/>
</dbReference>
<dbReference type="PANTHER" id="PTHR45785:SF18">
    <property type="entry name" value="COAGULATION FACTOR XIII B CHAIN"/>
    <property type="match status" value="1"/>
</dbReference>
<name>A0AAV2ZJW9_PYXAD</name>
<dbReference type="PROSITE" id="PS50923">
    <property type="entry name" value="SUSHI"/>
    <property type="match status" value="7"/>
</dbReference>
<evidence type="ECO:0000256" key="2">
    <source>
        <dbReference type="ARBA" id="ARBA00022729"/>
    </source>
</evidence>
<evidence type="ECO:0000256" key="4">
    <source>
        <dbReference type="PROSITE-ProRule" id="PRU00302"/>
    </source>
</evidence>
<reference evidence="6" key="1">
    <citation type="thesis" date="2020" institute="ProQuest LLC" country="789 East Eisenhower Parkway, Ann Arbor, MI, USA">
        <title>Comparative Genomics and Chromosome Evolution.</title>
        <authorList>
            <person name="Mudd A.B."/>
        </authorList>
    </citation>
    <scope>NUCLEOTIDE SEQUENCE</scope>
    <source>
        <strain evidence="6">1538</strain>
        <tissue evidence="6">Blood</tissue>
    </source>
</reference>
<dbReference type="InterPro" id="IPR035976">
    <property type="entry name" value="Sushi/SCR/CCP_sf"/>
</dbReference>
<dbReference type="EMBL" id="DYDO01000009">
    <property type="protein sequence ID" value="DBA18194.1"/>
    <property type="molecule type" value="Genomic_DNA"/>
</dbReference>
<dbReference type="Proteomes" id="UP001181693">
    <property type="component" value="Unassembled WGS sequence"/>
</dbReference>
<comment type="caution">
    <text evidence="6">The sequence shown here is derived from an EMBL/GenBank/DDBJ whole genome shotgun (WGS) entry which is preliminary data.</text>
</comment>
<feature type="domain" description="Sushi" evidence="5">
    <location>
        <begin position="473"/>
        <end position="530"/>
    </location>
</feature>
<evidence type="ECO:0000313" key="7">
    <source>
        <dbReference type="Proteomes" id="UP001181693"/>
    </source>
</evidence>
<comment type="caution">
    <text evidence="4">Lacks conserved residue(s) required for the propagation of feature annotation.</text>
</comment>
<feature type="domain" description="Sushi" evidence="5">
    <location>
        <begin position="286"/>
        <end position="343"/>
    </location>
</feature>
<evidence type="ECO:0000313" key="6">
    <source>
        <dbReference type="EMBL" id="DBA18194.1"/>
    </source>
</evidence>
<feature type="domain" description="Sushi" evidence="5">
    <location>
        <begin position="163"/>
        <end position="221"/>
    </location>
</feature>
<keyword evidence="1 4" id="KW-0768">Sushi</keyword>
<dbReference type="InterPro" id="IPR051503">
    <property type="entry name" value="ComplSys_Reg/VirEntry_Med"/>
</dbReference>
<keyword evidence="2" id="KW-0732">Signal</keyword>
<sequence>MKEGKKLSVACSAGYTFQSGKQDETITCMPEGWDPPAICFKKCVQPYLVNGIVHNGKDFYKISETAQYSCFEGYTTKSGQKTEEIKCSSGSWDPTPGCYQLSDRCVAPTLDNGIYTTTKINFHIKETLQYQCNPGYYTASGSTTDWAECLRHGWSSTPHCTKSSCGKLANLENGRFHPVKASYADRDVVQFFCKENYSIKGSELIQCYSYGWDPEPPICEERKNRCPPPPRPAHSILLNNSALHRNGDTVHYECDDNYKLIGPDQIHCEDGQWTTPPTCIELKEKIKCGKPPSTDNGTAVVEKEVYYSGDSVLYKCVDGYEIQGSNKIICKKGKWTEPPKCKANNEDCQIPPKISQGELTDGALNRYTSGSSVEYRCHSYHLMEGSKTIHCTRGTWSQPPKCLEPCTVSVLQMGAKNVELLWSFEITSKFLHGDMVEFKCMDGFHKSTDSELKGLCQNGQILYPSCSMKGTVKSCGPPPAVSHGTVNSSLQVHMTGSVVVYQCSEHYYLHGKSTVRCSNGQWDDPPVCIEPCILSREQMSKNFVRLKWSLYSDYILHGEFVDFLCTAGYENHGTTVAFALRSECTFGQLKYPKCISRNG</sequence>
<evidence type="ECO:0000259" key="5">
    <source>
        <dbReference type="PROSITE" id="PS50923"/>
    </source>
</evidence>
<keyword evidence="3 4" id="KW-1015">Disulfide bond</keyword>
<dbReference type="Gene3D" id="2.10.70.10">
    <property type="entry name" value="Complement Module, domain 1"/>
    <property type="match status" value="10"/>
</dbReference>
<evidence type="ECO:0000256" key="3">
    <source>
        <dbReference type="ARBA" id="ARBA00023157"/>
    </source>
</evidence>
<gene>
    <name evidence="6" type="ORF">GDO54_016472</name>
</gene>
<feature type="domain" description="Sushi" evidence="5">
    <location>
        <begin position="41"/>
        <end position="100"/>
    </location>
</feature>
<proteinExistence type="predicted"/>
<dbReference type="AlphaFoldDB" id="A0AAV2ZJW9"/>
<dbReference type="CDD" id="cd00033">
    <property type="entry name" value="CCP"/>
    <property type="match status" value="7"/>
</dbReference>
<protein>
    <recommendedName>
        <fullName evidence="5">Sushi domain-containing protein</fullName>
    </recommendedName>
</protein>
<evidence type="ECO:0000256" key="1">
    <source>
        <dbReference type="ARBA" id="ARBA00022659"/>
    </source>
</evidence>
<feature type="domain" description="Sushi" evidence="5">
    <location>
        <begin position="224"/>
        <end position="281"/>
    </location>
</feature>
<dbReference type="SMART" id="SM00032">
    <property type="entry name" value="CCP"/>
    <property type="match status" value="7"/>
</dbReference>
<dbReference type="SUPFAM" id="SSF57535">
    <property type="entry name" value="Complement control module/SCR domain"/>
    <property type="match status" value="9"/>
</dbReference>
<feature type="domain" description="Sushi" evidence="5">
    <location>
        <begin position="346"/>
        <end position="404"/>
    </location>
</feature>
<dbReference type="Pfam" id="PF00084">
    <property type="entry name" value="Sushi"/>
    <property type="match status" value="7"/>
</dbReference>
<keyword evidence="7" id="KW-1185">Reference proteome</keyword>
<accession>A0AAV2ZJW9</accession>